<dbReference type="Gene3D" id="3.40.50.300">
    <property type="entry name" value="P-loop containing nucleotide triphosphate hydrolases"/>
    <property type="match status" value="1"/>
</dbReference>
<evidence type="ECO:0000256" key="1">
    <source>
        <dbReference type="SAM" id="MobiDB-lite"/>
    </source>
</evidence>
<organism evidence="2 3">
    <name type="scientific">Perkinsus olseni</name>
    <name type="common">Perkinsus atlanticus</name>
    <dbReference type="NCBI Taxonomy" id="32597"/>
    <lineage>
        <taxon>Eukaryota</taxon>
        <taxon>Sar</taxon>
        <taxon>Alveolata</taxon>
        <taxon>Perkinsozoa</taxon>
        <taxon>Perkinsea</taxon>
        <taxon>Perkinsida</taxon>
        <taxon>Perkinsidae</taxon>
        <taxon>Perkinsus</taxon>
    </lineage>
</organism>
<dbReference type="EMBL" id="JABANM010030004">
    <property type="protein sequence ID" value="KAF4707023.1"/>
    <property type="molecule type" value="Genomic_DNA"/>
</dbReference>
<dbReference type="Proteomes" id="UP000574390">
    <property type="component" value="Unassembled WGS sequence"/>
</dbReference>
<feature type="non-terminal residue" evidence="2">
    <location>
        <position position="1"/>
    </location>
</feature>
<name>A0A7J6QFC5_PEROL</name>
<evidence type="ECO:0000313" key="2">
    <source>
        <dbReference type="EMBL" id="KAF4707023.1"/>
    </source>
</evidence>
<feature type="region of interest" description="Disordered" evidence="1">
    <location>
        <begin position="54"/>
        <end position="81"/>
    </location>
</feature>
<comment type="caution">
    <text evidence="2">The sequence shown here is derived from an EMBL/GenBank/DDBJ whole genome shotgun (WGS) entry which is preliminary data.</text>
</comment>
<dbReference type="AlphaFoldDB" id="A0A7J6QFC5"/>
<gene>
    <name evidence="2" type="ORF">FOZ62_014756</name>
</gene>
<reference evidence="2 3" key="1">
    <citation type="submission" date="2020-04" db="EMBL/GenBank/DDBJ databases">
        <title>Perkinsus olseni comparative genomics.</title>
        <authorList>
            <person name="Bogema D.R."/>
        </authorList>
    </citation>
    <scope>NUCLEOTIDE SEQUENCE [LARGE SCALE GENOMIC DNA]</scope>
    <source>
        <strain evidence="2">ATCC PRA-205</strain>
    </source>
</reference>
<proteinExistence type="predicted"/>
<accession>A0A7J6QFC5</accession>
<dbReference type="InterPro" id="IPR027417">
    <property type="entry name" value="P-loop_NTPase"/>
</dbReference>
<protein>
    <submittedName>
        <fullName evidence="2">Uncharacterized protein</fullName>
    </submittedName>
</protein>
<evidence type="ECO:0000313" key="3">
    <source>
        <dbReference type="Proteomes" id="UP000574390"/>
    </source>
</evidence>
<dbReference type="SUPFAM" id="SSF52540">
    <property type="entry name" value="P-loop containing nucleoside triphosphate hydrolases"/>
    <property type="match status" value="1"/>
</dbReference>
<sequence length="1081" mass="120469">KARTFTEIAQLMEAEDEHPVDEECCSTVCKACLTALQPNDRLVLSPHGTPYGIVTTPPPTPTQQTLDAEDASDASSADDFITGDEETNDLLQSGQFFTDPQPLDVADVYSSDSSVNEPPGYFDEFRDATRKVPLSFVVPPDRCPTPMTRGPTIHGHILLNAELGLLRRRSKPIQHHATSSAFLQTLCSRALPNGCPLMYPEGALFSSLCWHSHDDGSIDGSLPAPFWERQSRDGFQSGVASLQEHLWTRLNDGSLLSASDPRFLEFYFAVIVNTTLNSKDTRLVMRRGVEAIASGLARQYFRGPRGQLGFDQQESRERIDELSTLMADAEPTFFLTYTCSQRHHFGNLPHAHCLLWLRPGVDKQSEEVTQNICSTSSSLAARSDVLRRLGVLRPHETEEDLVDLGRRLLTHSCSKANYRCQRDTRTGGKRCRVAKGPISGDYWMETIDPGHSQEAIRVLLACGLGAMVNGQFIPVPELVAGKYRYPVITTEHFIPTSDILFAACRSSINLLIVDKFMSSRYLAKYAAGVEERCAVEVRLHGGHAIKYNAESHAHPSGRVVAHTEMLWCAFAFAYVLSSCKFVHINTLPREERPSQVKRVNRSGVEGHQGEIPRALSARAEFPPWRQFDAFQAMLIEESIYSRETLDKVSRFSLRPPELSWIRTLQDYSSNFFERYVPRTSTVQDGHDLLRNAISESPWINGIGSRVYMRACAVERVTILLRNAINNDAPGSQAVYESIFQHLHDPIVYARYVCDDESNKQVCIPVFSRPKVTDSRRFFVHLILTLGSFTSEVEVFTVGTFLEAMGRACLIPSDGSCHTSHMTELLKLIILRQLRWIPGGTRSFDKNVLAAHAMLESLLMNGVLAQQGTPLVLTSSLQYKHTELSAQFLASARENLCKVLATTVPDCPSVRQLCKASIANPISWRPVLRRTLLQTEASHHEQAAALATICSDIENFVTGRFSFIRGPALCGCPGSGKTFLLLHAVAYCRTRGLQVILSSLSAERSTELGGVHLHRLFPLPVSNHNNRLDVKVMAERTITNLSYRPHALLVLMKMDVLVFDELGLMSAETLSVLDLVLQQSIF</sequence>